<dbReference type="Proteomes" id="UP000886674">
    <property type="component" value="Unassembled WGS sequence"/>
</dbReference>
<evidence type="ECO:0000256" key="1">
    <source>
        <dbReference type="SAM" id="MobiDB-lite"/>
    </source>
</evidence>
<evidence type="ECO:0000313" key="2">
    <source>
        <dbReference type="EMBL" id="MCG7977190.1"/>
    </source>
</evidence>
<comment type="caution">
    <text evidence="2">The sequence shown here is derived from an EMBL/GenBank/DDBJ whole genome shotgun (WGS) entry which is preliminary data.</text>
</comment>
<feature type="region of interest" description="Disordered" evidence="1">
    <location>
        <begin position="226"/>
        <end position="273"/>
    </location>
</feature>
<accession>A0A9E4NHK4</accession>
<feature type="region of interest" description="Disordered" evidence="1">
    <location>
        <begin position="374"/>
        <end position="425"/>
    </location>
</feature>
<protein>
    <submittedName>
        <fullName evidence="2">STY4528 family pathogenicity island replication protein</fullName>
    </submittedName>
</protein>
<dbReference type="Pfam" id="PF13730">
    <property type="entry name" value="HTH_36"/>
    <property type="match status" value="1"/>
</dbReference>
<dbReference type="InterPro" id="IPR047749">
    <property type="entry name" value="STY4528-like"/>
</dbReference>
<proteinExistence type="predicted"/>
<dbReference type="NCBIfam" id="NF040582">
    <property type="entry name" value="STY4528_fam"/>
    <property type="match status" value="1"/>
</dbReference>
<gene>
    <name evidence="2" type="ORF">JAY77_03445</name>
</gene>
<feature type="compositionally biased region" description="Basic and acidic residues" evidence="1">
    <location>
        <begin position="381"/>
        <end position="391"/>
    </location>
</feature>
<sequence>MMDEQTGVIRPETLALDKLIKATIARVEASRDGGAADTVLFLGNRHQSFPTAVIRDPVLEPVDKLVWMVIMLAVRETGANAAFPSYETISRLANVSSRSTIARAIAILRASRWLTLCGRLRKASGRFRGNVYALHDEPLPLVDVIHLDGDYMAFLNKAVSHGHARVRTVAKGVLASIDEDVRGGRDVCALEHPIERRLQSAVNTGNEGLRRFFSFTRDAIQQIRQDSMGNSQARDHRDQNSNSVETRVQKSNAHKSNSGCSSNNKTTTTTSGEDASKFMHAGEQGEPLVYPRRLGENQRDIANRYLSKLAPADRQPILDELEGRFQAEQKGMKPVYDEISFLFRLCELMKTGEFVPNLGIKVRDARHAREIQRQQVARQDIATEPKETEKQRQKRMALAKVRMDEMRKALGTPIDKGPSSEPNET</sequence>
<organism evidence="2 3">
    <name type="scientific">Candidatus Thiodiazotropha taylori</name>
    <dbReference type="NCBI Taxonomy" id="2792791"/>
    <lineage>
        <taxon>Bacteria</taxon>
        <taxon>Pseudomonadati</taxon>
        <taxon>Pseudomonadota</taxon>
        <taxon>Gammaproteobacteria</taxon>
        <taxon>Chromatiales</taxon>
        <taxon>Sedimenticolaceae</taxon>
        <taxon>Candidatus Thiodiazotropha</taxon>
    </lineage>
</organism>
<evidence type="ECO:0000313" key="3">
    <source>
        <dbReference type="Proteomes" id="UP000886674"/>
    </source>
</evidence>
<name>A0A9E4NHK4_9GAMM</name>
<dbReference type="EMBL" id="JAEPCR010000008">
    <property type="protein sequence ID" value="MCG7977190.1"/>
    <property type="molecule type" value="Genomic_DNA"/>
</dbReference>
<dbReference type="AlphaFoldDB" id="A0A9E4NHK4"/>
<reference evidence="2" key="1">
    <citation type="journal article" date="2021" name="Proc. Natl. Acad. Sci. U.S.A.">
        <title>Global biogeography of chemosynthetic symbionts reveals both localized and globally distributed symbiont groups. .</title>
        <authorList>
            <person name="Osvatic J.T."/>
            <person name="Wilkins L.G.E."/>
            <person name="Leibrecht L."/>
            <person name="Leray M."/>
            <person name="Zauner S."/>
            <person name="Polzin J."/>
            <person name="Camacho Y."/>
            <person name="Gros O."/>
            <person name="van Gils J.A."/>
            <person name="Eisen J.A."/>
            <person name="Petersen J.M."/>
            <person name="Yuen B."/>
        </authorList>
    </citation>
    <scope>NUCLEOTIDE SEQUENCE</scope>
    <source>
        <strain evidence="2">MAGclacostrist055</strain>
    </source>
</reference>
<feature type="compositionally biased region" description="Polar residues" evidence="1">
    <location>
        <begin position="240"/>
        <end position="251"/>
    </location>
</feature>
<feature type="compositionally biased region" description="Low complexity" evidence="1">
    <location>
        <begin position="255"/>
        <end position="272"/>
    </location>
</feature>